<name>A0ABS8W8T1_9GAMM</name>
<comment type="caution">
    <text evidence="2">The sequence shown here is derived from an EMBL/GenBank/DDBJ whole genome shotgun (WGS) entry which is preliminary data.</text>
</comment>
<reference evidence="2 3" key="1">
    <citation type="journal article" date="2022" name="Environ. Microbiol. Rep.">
        <title>Eco-phylogenetic analyses reveal divergent evolution of vitamin B12 metabolism in the marine bacterial family 'Psychromonadaceae'.</title>
        <authorList>
            <person name="Jin X."/>
            <person name="Yang Y."/>
            <person name="Cao H."/>
            <person name="Gao B."/>
            <person name="Zhao Z."/>
        </authorList>
    </citation>
    <scope>NUCLEOTIDE SEQUENCE [LARGE SCALE GENOMIC DNA]</scope>
    <source>
        <strain evidence="2 3">MKS20</strain>
    </source>
</reference>
<dbReference type="Proteomes" id="UP001201273">
    <property type="component" value="Unassembled WGS sequence"/>
</dbReference>
<dbReference type="EMBL" id="JAIMJA010000007">
    <property type="protein sequence ID" value="MCE2594913.1"/>
    <property type="molecule type" value="Genomic_DNA"/>
</dbReference>
<evidence type="ECO:0000259" key="1">
    <source>
        <dbReference type="PROSITE" id="PS50965"/>
    </source>
</evidence>
<dbReference type="RefSeq" id="WP_233052423.1">
    <property type="nucleotide sequence ID" value="NZ_JAIMJA010000007.1"/>
</dbReference>
<dbReference type="Pfam" id="PF08378">
    <property type="entry name" value="NERD"/>
    <property type="match status" value="1"/>
</dbReference>
<feature type="domain" description="NERD" evidence="1">
    <location>
        <begin position="24"/>
        <end position="142"/>
    </location>
</feature>
<keyword evidence="3" id="KW-1185">Reference proteome</keyword>
<dbReference type="InterPro" id="IPR011528">
    <property type="entry name" value="NERD"/>
</dbReference>
<gene>
    <name evidence="2" type="ORF">K6Y31_08805</name>
</gene>
<organism evidence="2 3">
    <name type="scientific">Motilimonas cestriensis</name>
    <dbReference type="NCBI Taxonomy" id="2742685"/>
    <lineage>
        <taxon>Bacteria</taxon>
        <taxon>Pseudomonadati</taxon>
        <taxon>Pseudomonadota</taxon>
        <taxon>Gammaproteobacteria</taxon>
        <taxon>Alteromonadales</taxon>
        <taxon>Alteromonadales genera incertae sedis</taxon>
        <taxon>Motilimonas</taxon>
    </lineage>
</organism>
<dbReference type="PROSITE" id="PS50965">
    <property type="entry name" value="NERD"/>
    <property type="match status" value="1"/>
</dbReference>
<protein>
    <submittedName>
        <fullName evidence="2">NERD domain-containing protein</fullName>
    </submittedName>
</protein>
<proteinExistence type="predicted"/>
<evidence type="ECO:0000313" key="3">
    <source>
        <dbReference type="Proteomes" id="UP001201273"/>
    </source>
</evidence>
<evidence type="ECO:0000313" key="2">
    <source>
        <dbReference type="EMBL" id="MCE2594913.1"/>
    </source>
</evidence>
<accession>A0ABS8W8T1</accession>
<sequence length="209" mass="23775">MWLAFTCVAIVFAYLLGKSHASYRISASERKVAGIINQHINPETEVLVNNVTLKLKDGTTTQIDHLLLSQFGVLVIETKDYSGWIFGEQKSAKWTQVLYRAKTRFQNPIRQNYKHIKAIEALFEFLPRQDIHSLVVFSGTASFKTAMPSGVIYVKDLPNCLNARVEKTISLNRVQFCLGRLQFYRLPETKQTDKIHIQNIKTKVGGSTL</sequence>